<evidence type="ECO:0000256" key="4">
    <source>
        <dbReference type="ARBA" id="ARBA00023242"/>
    </source>
</evidence>
<evidence type="ECO:0000256" key="1">
    <source>
        <dbReference type="ARBA" id="ARBA00023015"/>
    </source>
</evidence>
<feature type="region of interest" description="Disordered" evidence="5">
    <location>
        <begin position="175"/>
        <end position="194"/>
    </location>
</feature>
<keyword evidence="8" id="KW-1185">Reference proteome</keyword>
<name>A0AAW1XPF5_RUBAR</name>
<gene>
    <name evidence="7" type="ORF">M0R45_014939</name>
</gene>
<dbReference type="GO" id="GO:0048731">
    <property type="term" value="P:system development"/>
    <property type="evidence" value="ECO:0007669"/>
    <property type="project" value="TreeGrafter"/>
</dbReference>
<keyword evidence="2" id="KW-0238">DNA-binding</keyword>
<organism evidence="7 8">
    <name type="scientific">Rubus argutus</name>
    <name type="common">Southern blackberry</name>
    <dbReference type="NCBI Taxonomy" id="59490"/>
    <lineage>
        <taxon>Eukaryota</taxon>
        <taxon>Viridiplantae</taxon>
        <taxon>Streptophyta</taxon>
        <taxon>Embryophyta</taxon>
        <taxon>Tracheophyta</taxon>
        <taxon>Spermatophyta</taxon>
        <taxon>Magnoliopsida</taxon>
        <taxon>eudicotyledons</taxon>
        <taxon>Gunneridae</taxon>
        <taxon>Pentapetalae</taxon>
        <taxon>rosids</taxon>
        <taxon>fabids</taxon>
        <taxon>Rosales</taxon>
        <taxon>Rosaceae</taxon>
        <taxon>Rosoideae</taxon>
        <taxon>Rosoideae incertae sedis</taxon>
        <taxon>Rubus</taxon>
    </lineage>
</organism>
<evidence type="ECO:0000256" key="5">
    <source>
        <dbReference type="SAM" id="MobiDB-lite"/>
    </source>
</evidence>
<dbReference type="Pfam" id="PF02365">
    <property type="entry name" value="NAM"/>
    <property type="match status" value="1"/>
</dbReference>
<reference evidence="7 8" key="1">
    <citation type="journal article" date="2023" name="G3 (Bethesda)">
        <title>A chromosome-length genome assembly and annotation of blackberry (Rubus argutus, cv. 'Hillquist').</title>
        <authorList>
            <person name="Bruna T."/>
            <person name="Aryal R."/>
            <person name="Dudchenko O."/>
            <person name="Sargent D.J."/>
            <person name="Mead D."/>
            <person name="Buti M."/>
            <person name="Cavallini A."/>
            <person name="Hytonen T."/>
            <person name="Andres J."/>
            <person name="Pham M."/>
            <person name="Weisz D."/>
            <person name="Mascagni F."/>
            <person name="Usai G."/>
            <person name="Natali L."/>
            <person name="Bassil N."/>
            <person name="Fernandez G.E."/>
            <person name="Lomsadze A."/>
            <person name="Armour M."/>
            <person name="Olukolu B."/>
            <person name="Poorten T."/>
            <person name="Britton C."/>
            <person name="Davik J."/>
            <person name="Ashrafi H."/>
            <person name="Aiden E.L."/>
            <person name="Borodovsky M."/>
            <person name="Worthington M."/>
        </authorList>
    </citation>
    <scope>NUCLEOTIDE SEQUENCE [LARGE SCALE GENOMIC DNA]</scope>
    <source>
        <strain evidence="7">PI 553951</strain>
    </source>
</reference>
<dbReference type="SUPFAM" id="SSF101941">
    <property type="entry name" value="NAC domain"/>
    <property type="match status" value="1"/>
</dbReference>
<dbReference type="Proteomes" id="UP001457282">
    <property type="component" value="Unassembled WGS sequence"/>
</dbReference>
<protein>
    <recommendedName>
        <fullName evidence="6">NAC domain-containing protein</fullName>
    </recommendedName>
</protein>
<evidence type="ECO:0000313" key="7">
    <source>
        <dbReference type="EMBL" id="KAK9938186.1"/>
    </source>
</evidence>
<evidence type="ECO:0000256" key="2">
    <source>
        <dbReference type="ARBA" id="ARBA00023125"/>
    </source>
</evidence>
<sequence length="371" mass="40605">MESTRLVDRLSAARHSRTCHPGFRFHPTDEELVVHYLKKKASSAPLPVAIIAEVDLYNSTVAAASKKNSLRLDDWVLCRIYKKNNTHRPMDPEDSMDDGLGSSFPLSKLHHLPPKSTTASYAQFLDNDHNFFDGMVSNDGINSSGSFVPNVALANSSHSLKRGLPNLYWTHQEDEAGPSRRLQLDNSDSTGNGSIATLLSSAPPNTSFIAPATNAGGGHSSVVTVCFGGTPSIQFTTLLLLLALENAKELSSLQTTRRSFPARPPLSTGNKAEGISNDNRGLRHGYMVSSPRPRLACTCGNRPGLNRCNRHGFAVPGGEKWRRNYANKEILRRALGSAPTRSLSLRWWNFQPKPSRLSNMSMASILEELAT</sequence>
<feature type="compositionally biased region" description="Polar residues" evidence="5">
    <location>
        <begin position="184"/>
        <end position="194"/>
    </location>
</feature>
<feature type="domain" description="NAC" evidence="6">
    <location>
        <begin position="21"/>
        <end position="71"/>
    </location>
</feature>
<dbReference type="GO" id="GO:0006355">
    <property type="term" value="P:regulation of DNA-templated transcription"/>
    <property type="evidence" value="ECO:0007669"/>
    <property type="project" value="InterPro"/>
</dbReference>
<keyword evidence="3" id="KW-0804">Transcription</keyword>
<dbReference type="InterPro" id="IPR003441">
    <property type="entry name" value="NAC-dom"/>
</dbReference>
<keyword evidence="4" id="KW-0539">Nucleus</keyword>
<comment type="caution">
    <text evidence="7">The sequence shown here is derived from an EMBL/GenBank/DDBJ whole genome shotgun (WGS) entry which is preliminary data.</text>
</comment>
<evidence type="ECO:0000259" key="6">
    <source>
        <dbReference type="Pfam" id="PF02365"/>
    </source>
</evidence>
<dbReference type="PANTHER" id="PTHR31719">
    <property type="entry name" value="NAC TRANSCRIPTION FACTOR 56"/>
    <property type="match status" value="1"/>
</dbReference>
<keyword evidence="1" id="KW-0805">Transcription regulation</keyword>
<evidence type="ECO:0000256" key="3">
    <source>
        <dbReference type="ARBA" id="ARBA00023163"/>
    </source>
</evidence>
<evidence type="ECO:0000313" key="8">
    <source>
        <dbReference type="Proteomes" id="UP001457282"/>
    </source>
</evidence>
<accession>A0AAW1XPF5</accession>
<dbReference type="GO" id="GO:0003677">
    <property type="term" value="F:DNA binding"/>
    <property type="evidence" value="ECO:0007669"/>
    <property type="project" value="UniProtKB-KW"/>
</dbReference>
<dbReference type="InterPro" id="IPR036093">
    <property type="entry name" value="NAC_dom_sf"/>
</dbReference>
<dbReference type="PANTHER" id="PTHR31719:SF43">
    <property type="entry name" value="NAC TRANSCRIPTION FACTOR 56"/>
    <property type="match status" value="1"/>
</dbReference>
<proteinExistence type="predicted"/>
<dbReference type="EMBL" id="JBEDUW010000003">
    <property type="protein sequence ID" value="KAK9938186.1"/>
    <property type="molecule type" value="Genomic_DNA"/>
</dbReference>
<dbReference type="Gene3D" id="2.170.150.80">
    <property type="entry name" value="NAC domain"/>
    <property type="match status" value="1"/>
</dbReference>
<feature type="region of interest" description="Disordered" evidence="5">
    <location>
        <begin position="255"/>
        <end position="287"/>
    </location>
</feature>
<dbReference type="AlphaFoldDB" id="A0AAW1XPF5"/>